<dbReference type="InterPro" id="IPR012951">
    <property type="entry name" value="BBE"/>
</dbReference>
<evidence type="ECO:0000313" key="8">
    <source>
        <dbReference type="Proteomes" id="UP000030752"/>
    </source>
</evidence>
<sequence length="466" mass="50824">MDFRQLLQPASHSWSANTAFHFPDDEAFPAITERWTIAFPPSFAASITPAVVEDVQIAVDIAIRNSIPFMATSGKHGYCSKLNEMQQVLQIDLSALNEIHVNAGADTVTVGPGVQFKDVFDPLFNTGKEMTVGICSSVSVIGATLGTGVGRYQALHGLLIDNLISARVVTASGSLVTASNSENADLFWALRGAGVFFGVVVEATYRIHDLTSGGQCQNADLVFPLAAVERFMKAIKVLDDEGKVPSKLLVTPVILANFVSLSSESEFTSLIQPFLDLEPAAKAVMTLPWNRLPFESSFGIDALMSKKGNMGSVYGMCTKQIEIDTFVRVAQSLGDLFEQSPATRRSIFALEWYGSDIVRQLPSVATAYAWRDSKAYMLINPSWVPEDPTSKDAATSWARQSRTALARTSGFDAATDHQGQHKVFLSYAHGDESPEQIFGANLPRLREVKTRWDPGNVFRWGPAVFD</sequence>
<evidence type="ECO:0000313" key="7">
    <source>
        <dbReference type="EMBL" id="ETN37945.1"/>
    </source>
</evidence>
<dbReference type="Gene3D" id="3.40.462.20">
    <property type="match status" value="1"/>
</dbReference>
<dbReference type="RefSeq" id="XP_008720114.1">
    <property type="nucleotide sequence ID" value="XM_008721892.1"/>
</dbReference>
<dbReference type="InterPro" id="IPR050416">
    <property type="entry name" value="FAD-linked_Oxidoreductase"/>
</dbReference>
<reference evidence="7 8" key="1">
    <citation type="submission" date="2013-03" db="EMBL/GenBank/DDBJ databases">
        <title>The Genome Sequence of Phialophora europaea CBS 101466.</title>
        <authorList>
            <consortium name="The Broad Institute Genomics Platform"/>
            <person name="Cuomo C."/>
            <person name="de Hoog S."/>
            <person name="Gorbushina A."/>
            <person name="Walker B."/>
            <person name="Young S.K."/>
            <person name="Zeng Q."/>
            <person name="Gargeya S."/>
            <person name="Fitzgerald M."/>
            <person name="Haas B."/>
            <person name="Abouelleil A."/>
            <person name="Allen A.W."/>
            <person name="Alvarado L."/>
            <person name="Arachchi H.M."/>
            <person name="Berlin A.M."/>
            <person name="Chapman S.B."/>
            <person name="Gainer-Dewar J."/>
            <person name="Goldberg J."/>
            <person name="Griggs A."/>
            <person name="Gujja S."/>
            <person name="Hansen M."/>
            <person name="Howarth C."/>
            <person name="Imamovic A."/>
            <person name="Ireland A."/>
            <person name="Larimer J."/>
            <person name="McCowan C."/>
            <person name="Murphy C."/>
            <person name="Pearson M."/>
            <person name="Poon T.W."/>
            <person name="Priest M."/>
            <person name="Roberts A."/>
            <person name="Saif S."/>
            <person name="Shea T."/>
            <person name="Sisk P."/>
            <person name="Sykes S."/>
            <person name="Wortman J."/>
            <person name="Nusbaum C."/>
            <person name="Birren B."/>
        </authorList>
    </citation>
    <scope>NUCLEOTIDE SEQUENCE [LARGE SCALE GENOMIC DNA]</scope>
    <source>
        <strain evidence="7 8">CBS 101466</strain>
    </source>
</reference>
<dbReference type="InterPro" id="IPR016166">
    <property type="entry name" value="FAD-bd_PCMH"/>
</dbReference>
<dbReference type="STRING" id="1220924.W2RNQ4"/>
<evidence type="ECO:0000256" key="2">
    <source>
        <dbReference type="ARBA" id="ARBA00005466"/>
    </source>
</evidence>
<dbReference type="SUPFAM" id="SSF56176">
    <property type="entry name" value="FAD-binding/transporter-associated domain-like"/>
    <property type="match status" value="1"/>
</dbReference>
<dbReference type="eggNOG" id="ENOG502SJ3M">
    <property type="taxonomic scope" value="Eukaryota"/>
</dbReference>
<protein>
    <recommendedName>
        <fullName evidence="6">FAD-binding PCMH-type domain-containing protein</fullName>
    </recommendedName>
</protein>
<evidence type="ECO:0000256" key="4">
    <source>
        <dbReference type="ARBA" id="ARBA00022827"/>
    </source>
</evidence>
<evidence type="ECO:0000256" key="1">
    <source>
        <dbReference type="ARBA" id="ARBA00001974"/>
    </source>
</evidence>
<dbReference type="Pfam" id="PF08031">
    <property type="entry name" value="BBE"/>
    <property type="match status" value="1"/>
</dbReference>
<comment type="similarity">
    <text evidence="2">Belongs to the oxygen-dependent FAD-linked oxidoreductase family.</text>
</comment>
<dbReference type="Gene3D" id="3.30.465.10">
    <property type="match status" value="1"/>
</dbReference>
<dbReference type="GO" id="GO:0016491">
    <property type="term" value="F:oxidoreductase activity"/>
    <property type="evidence" value="ECO:0007669"/>
    <property type="project" value="UniProtKB-KW"/>
</dbReference>
<dbReference type="GO" id="GO:0071949">
    <property type="term" value="F:FAD binding"/>
    <property type="evidence" value="ECO:0007669"/>
    <property type="project" value="InterPro"/>
</dbReference>
<dbReference type="InterPro" id="IPR006094">
    <property type="entry name" value="Oxid_FAD_bind_N"/>
</dbReference>
<feature type="domain" description="FAD-binding PCMH-type" evidence="6">
    <location>
        <begin position="39"/>
        <end position="210"/>
    </location>
</feature>
<dbReference type="PANTHER" id="PTHR42973">
    <property type="entry name" value="BINDING OXIDOREDUCTASE, PUTATIVE (AFU_ORTHOLOGUE AFUA_1G17690)-RELATED"/>
    <property type="match status" value="1"/>
</dbReference>
<comment type="cofactor">
    <cofactor evidence="1">
        <name>FAD</name>
        <dbReference type="ChEBI" id="CHEBI:57692"/>
    </cofactor>
</comment>
<name>W2RNQ4_CYPE1</name>
<dbReference type="GeneID" id="19974907"/>
<evidence type="ECO:0000256" key="3">
    <source>
        <dbReference type="ARBA" id="ARBA00022630"/>
    </source>
</evidence>
<dbReference type="EMBL" id="KB822723">
    <property type="protein sequence ID" value="ETN37945.1"/>
    <property type="molecule type" value="Genomic_DNA"/>
</dbReference>
<accession>W2RNQ4</accession>
<evidence type="ECO:0000259" key="6">
    <source>
        <dbReference type="PROSITE" id="PS51387"/>
    </source>
</evidence>
<dbReference type="Pfam" id="PF01565">
    <property type="entry name" value="FAD_binding_4"/>
    <property type="match status" value="1"/>
</dbReference>
<keyword evidence="5" id="KW-0560">Oxidoreductase</keyword>
<dbReference type="InterPro" id="IPR016169">
    <property type="entry name" value="FAD-bd_PCMH_sub2"/>
</dbReference>
<keyword evidence="4" id="KW-0274">FAD</keyword>
<organism evidence="7 8">
    <name type="scientific">Cyphellophora europaea (strain CBS 101466)</name>
    <name type="common">Phialophora europaea</name>
    <dbReference type="NCBI Taxonomy" id="1220924"/>
    <lineage>
        <taxon>Eukaryota</taxon>
        <taxon>Fungi</taxon>
        <taxon>Dikarya</taxon>
        <taxon>Ascomycota</taxon>
        <taxon>Pezizomycotina</taxon>
        <taxon>Eurotiomycetes</taxon>
        <taxon>Chaetothyriomycetidae</taxon>
        <taxon>Chaetothyriales</taxon>
        <taxon>Cyphellophoraceae</taxon>
        <taxon>Cyphellophora</taxon>
    </lineage>
</organism>
<keyword evidence="8" id="KW-1185">Reference proteome</keyword>
<gene>
    <name evidence="7" type="ORF">HMPREF1541_07568</name>
</gene>
<dbReference type="VEuPathDB" id="FungiDB:HMPREF1541_07568"/>
<dbReference type="Proteomes" id="UP000030752">
    <property type="component" value="Unassembled WGS sequence"/>
</dbReference>
<dbReference type="InterPro" id="IPR036318">
    <property type="entry name" value="FAD-bd_PCMH-like_sf"/>
</dbReference>
<dbReference type="HOGENOM" id="CLU_018354_0_0_1"/>
<proteinExistence type="inferred from homology"/>
<dbReference type="InParanoid" id="W2RNQ4"/>
<dbReference type="PANTHER" id="PTHR42973:SF9">
    <property type="entry name" value="FAD-BINDING PCMH-TYPE DOMAIN-CONTAINING PROTEIN-RELATED"/>
    <property type="match status" value="1"/>
</dbReference>
<dbReference type="OrthoDB" id="415825at2759"/>
<keyword evidence="3" id="KW-0285">Flavoprotein</keyword>
<evidence type="ECO:0000256" key="5">
    <source>
        <dbReference type="ARBA" id="ARBA00023002"/>
    </source>
</evidence>
<dbReference type="PROSITE" id="PS51387">
    <property type="entry name" value="FAD_PCMH"/>
    <property type="match status" value="1"/>
</dbReference>
<dbReference type="AlphaFoldDB" id="W2RNQ4"/>